<dbReference type="STRING" id="51031.W2TZS6"/>
<protein>
    <submittedName>
        <fullName evidence="2">Uncharacterized protein</fullName>
    </submittedName>
</protein>
<dbReference type="EMBL" id="KI657455">
    <property type="protein sequence ID" value="ETN87184.1"/>
    <property type="molecule type" value="Genomic_DNA"/>
</dbReference>
<evidence type="ECO:0000313" key="3">
    <source>
        <dbReference type="Proteomes" id="UP000053676"/>
    </source>
</evidence>
<name>W2TZS6_NECAM</name>
<gene>
    <name evidence="2" type="ORF">NECAME_00043</name>
</gene>
<keyword evidence="3" id="KW-1185">Reference proteome</keyword>
<feature type="region of interest" description="Disordered" evidence="1">
    <location>
        <begin position="139"/>
        <end position="163"/>
    </location>
</feature>
<dbReference type="Proteomes" id="UP000053676">
    <property type="component" value="Unassembled WGS sequence"/>
</dbReference>
<proteinExistence type="predicted"/>
<evidence type="ECO:0000256" key="1">
    <source>
        <dbReference type="SAM" id="MobiDB-lite"/>
    </source>
</evidence>
<reference evidence="3" key="1">
    <citation type="journal article" date="2014" name="Nat. Genet.">
        <title>Genome of the human hookworm Necator americanus.</title>
        <authorList>
            <person name="Tang Y.T."/>
            <person name="Gao X."/>
            <person name="Rosa B.A."/>
            <person name="Abubucker S."/>
            <person name="Hallsworth-Pepin K."/>
            <person name="Martin J."/>
            <person name="Tyagi R."/>
            <person name="Heizer E."/>
            <person name="Zhang X."/>
            <person name="Bhonagiri-Palsikar V."/>
            <person name="Minx P."/>
            <person name="Warren W.C."/>
            <person name="Wang Q."/>
            <person name="Zhan B."/>
            <person name="Hotez P.J."/>
            <person name="Sternberg P.W."/>
            <person name="Dougall A."/>
            <person name="Gaze S.T."/>
            <person name="Mulvenna J."/>
            <person name="Sotillo J."/>
            <person name="Ranganathan S."/>
            <person name="Rabelo E.M."/>
            <person name="Wilson R.K."/>
            <person name="Felgner P.L."/>
            <person name="Bethony J."/>
            <person name="Hawdon J.M."/>
            <person name="Gasser R.B."/>
            <person name="Loukas A."/>
            <person name="Mitreva M."/>
        </authorList>
    </citation>
    <scope>NUCLEOTIDE SEQUENCE [LARGE SCALE GENOMIC DNA]</scope>
</reference>
<dbReference type="Gene3D" id="2.30.30.40">
    <property type="entry name" value="SH3 Domains"/>
    <property type="match status" value="1"/>
</dbReference>
<sequence length="237" mass="26071">MLGKLRRRLHHRDEKIRRQTICEGVNHCTETTTAHPATFETIIDRRHSPEGRWKGVVFGQKGNSRSGHFQSSTVKIIEKPETVISMSSRVAVAPFQGSAPPSGRQAKKVNVPVVPNMSVVDRSKYEDVNRNVRSNLSCRSVASPSRMSDDRSSDTQNCNRISRPTIFGTNSSSSFSSYGTEVGHLLGTKSGGELCFKNKSSFSGVNGLSRFLKKNINESFSDNILSILSRVGNIGEA</sequence>
<organism evidence="2 3">
    <name type="scientific">Necator americanus</name>
    <name type="common">Human hookworm</name>
    <dbReference type="NCBI Taxonomy" id="51031"/>
    <lineage>
        <taxon>Eukaryota</taxon>
        <taxon>Metazoa</taxon>
        <taxon>Ecdysozoa</taxon>
        <taxon>Nematoda</taxon>
        <taxon>Chromadorea</taxon>
        <taxon>Rhabditida</taxon>
        <taxon>Rhabditina</taxon>
        <taxon>Rhabditomorpha</taxon>
        <taxon>Strongyloidea</taxon>
        <taxon>Ancylostomatidae</taxon>
        <taxon>Bunostominae</taxon>
        <taxon>Necator</taxon>
    </lineage>
</organism>
<dbReference type="OrthoDB" id="5314041at2759"/>
<accession>W2TZS6</accession>
<evidence type="ECO:0000313" key="2">
    <source>
        <dbReference type="EMBL" id="ETN87184.1"/>
    </source>
</evidence>
<dbReference type="KEGG" id="nai:NECAME_00043"/>
<dbReference type="AlphaFoldDB" id="W2TZS6"/>